<feature type="transmembrane region" description="Helical" evidence="6">
    <location>
        <begin position="192"/>
        <end position="209"/>
    </location>
</feature>
<feature type="transmembrane region" description="Helical" evidence="6">
    <location>
        <begin position="133"/>
        <end position="151"/>
    </location>
</feature>
<protein>
    <submittedName>
        <fullName evidence="7">Major facilitator superfamily domain-containing protein</fullName>
    </submittedName>
</protein>
<dbReference type="EMBL" id="JBBPEH010000004">
    <property type="protein sequence ID" value="KAK7539934.1"/>
    <property type="molecule type" value="Genomic_DNA"/>
</dbReference>
<feature type="transmembrane region" description="Helical" evidence="6">
    <location>
        <begin position="449"/>
        <end position="475"/>
    </location>
</feature>
<keyword evidence="2 6" id="KW-0812">Transmembrane</keyword>
<dbReference type="SUPFAM" id="SSF103473">
    <property type="entry name" value="MFS general substrate transporter"/>
    <property type="match status" value="1"/>
</dbReference>
<feature type="transmembrane region" description="Helical" evidence="6">
    <location>
        <begin position="512"/>
        <end position="540"/>
    </location>
</feature>
<comment type="caution">
    <text evidence="7">The sequence shown here is derived from an EMBL/GenBank/DDBJ whole genome shotgun (WGS) entry which is preliminary data.</text>
</comment>
<feature type="region of interest" description="Disordered" evidence="5">
    <location>
        <begin position="265"/>
        <end position="292"/>
    </location>
</feature>
<organism evidence="7 8">
    <name type="scientific">Phyllosticta citribraziliensis</name>
    <dbReference type="NCBI Taxonomy" id="989973"/>
    <lineage>
        <taxon>Eukaryota</taxon>
        <taxon>Fungi</taxon>
        <taxon>Dikarya</taxon>
        <taxon>Ascomycota</taxon>
        <taxon>Pezizomycotina</taxon>
        <taxon>Dothideomycetes</taxon>
        <taxon>Dothideomycetes incertae sedis</taxon>
        <taxon>Botryosphaeriales</taxon>
        <taxon>Phyllostictaceae</taxon>
        <taxon>Phyllosticta</taxon>
    </lineage>
</organism>
<accession>A0ABR1LXM5</accession>
<feature type="transmembrane region" description="Helical" evidence="6">
    <location>
        <begin position="487"/>
        <end position="506"/>
    </location>
</feature>
<feature type="compositionally biased region" description="Basic and acidic residues" evidence="5">
    <location>
        <begin position="276"/>
        <end position="289"/>
    </location>
</feature>
<dbReference type="PANTHER" id="PTHR23502">
    <property type="entry name" value="MAJOR FACILITATOR SUPERFAMILY"/>
    <property type="match status" value="1"/>
</dbReference>
<feature type="transmembrane region" description="Helical" evidence="6">
    <location>
        <begin position="68"/>
        <end position="89"/>
    </location>
</feature>
<reference evidence="7 8" key="1">
    <citation type="submission" date="2024-04" db="EMBL/GenBank/DDBJ databases">
        <title>Phyllosticta paracitricarpa is synonymous to the EU quarantine fungus P. citricarpa based on phylogenomic analyses.</title>
        <authorList>
            <consortium name="Lawrence Berkeley National Laboratory"/>
            <person name="Van ingen-buijs V.A."/>
            <person name="Van westerhoven A.C."/>
            <person name="Haridas S."/>
            <person name="Skiadas P."/>
            <person name="Martin F."/>
            <person name="Groenewald J.Z."/>
            <person name="Crous P.W."/>
            <person name="Seidl M.F."/>
        </authorList>
    </citation>
    <scope>NUCLEOTIDE SEQUENCE [LARGE SCALE GENOMIC DNA]</scope>
    <source>
        <strain evidence="7 8">CPC 17464</strain>
    </source>
</reference>
<feature type="transmembrane region" description="Helical" evidence="6">
    <location>
        <begin position="221"/>
        <end position="241"/>
    </location>
</feature>
<feature type="transmembrane region" description="Helical" evidence="6">
    <location>
        <begin position="336"/>
        <end position="360"/>
    </location>
</feature>
<evidence type="ECO:0000256" key="4">
    <source>
        <dbReference type="ARBA" id="ARBA00023136"/>
    </source>
</evidence>
<dbReference type="GeneID" id="92036873"/>
<keyword evidence="4 6" id="KW-0472">Membrane</keyword>
<dbReference type="Gene3D" id="1.20.1250.20">
    <property type="entry name" value="MFS general substrate transporter like domains"/>
    <property type="match status" value="1"/>
</dbReference>
<sequence>MSVLPMDTVEDVPGTEYLVDGMDIVLLSHNLDVSHAGAGTSDIVLLPQPTLCGGDPLNWSKYKKYYQLFLLSLYACSFSYGENILGAAWTTVSQDTGVSLTNMNGGSALNYLLLGFVNIFWIPACMKIGRRPVLLLTTILTLSSALWTGFFHGTVQWMLSMVLGGFGTSAYEAVIQLCVFDMFFVHQRGRALSVYLFGQQLGSILGLVAGGSVADALGWRWSQYISAIINGGVLLLLLFTFEETMFPRFLFTSHGANIATSTTTAPALPAETNNDEAGHLDMEGKKPRNSDVSVSDVDVGAIVPDIPARTWPQRLKLWTYYEQDRTSYWHYFKLPFYLFTFPNIVIPGFIFAFACTAGIVSFNTVSEILTAPPYNWSTTSTGLLCLAALVGAIMGYTTSGPLSDALVLRLARRNGGVKEPEMRLWALAPCSVYGGAGYLLYGWGAARGLHWAVVAVGLGGMIAQQVGASGVATAYAMDCFADVGGELVVVLAICSSCVNFAVSYAVQPFIEAAGYGVAFTVFGALVMGSLVGGVALGFWGKRWRRMCKVRYMGFLTERGALMVQV</sequence>
<proteinExistence type="predicted"/>
<evidence type="ECO:0000256" key="6">
    <source>
        <dbReference type="SAM" id="Phobius"/>
    </source>
</evidence>
<feature type="transmembrane region" description="Helical" evidence="6">
    <location>
        <begin position="424"/>
        <end position="443"/>
    </location>
</feature>
<evidence type="ECO:0000256" key="5">
    <source>
        <dbReference type="SAM" id="MobiDB-lite"/>
    </source>
</evidence>
<gene>
    <name evidence="7" type="ORF">J3D65DRAFT_693742</name>
</gene>
<evidence type="ECO:0000256" key="1">
    <source>
        <dbReference type="ARBA" id="ARBA00004141"/>
    </source>
</evidence>
<dbReference type="InterPro" id="IPR036259">
    <property type="entry name" value="MFS_trans_sf"/>
</dbReference>
<name>A0ABR1LXM5_9PEZI</name>
<keyword evidence="8" id="KW-1185">Reference proteome</keyword>
<feature type="transmembrane region" description="Helical" evidence="6">
    <location>
        <begin position="380"/>
        <end position="403"/>
    </location>
</feature>
<keyword evidence="3 6" id="KW-1133">Transmembrane helix</keyword>
<evidence type="ECO:0000256" key="2">
    <source>
        <dbReference type="ARBA" id="ARBA00022692"/>
    </source>
</evidence>
<dbReference type="Proteomes" id="UP001360953">
    <property type="component" value="Unassembled WGS sequence"/>
</dbReference>
<evidence type="ECO:0000256" key="3">
    <source>
        <dbReference type="ARBA" id="ARBA00022989"/>
    </source>
</evidence>
<dbReference type="RefSeq" id="XP_066657205.1">
    <property type="nucleotide sequence ID" value="XM_066803967.1"/>
</dbReference>
<dbReference type="PANTHER" id="PTHR23502:SF178">
    <property type="entry name" value="TRANSPORTER, PUTATIVE (AFU_ORTHOLOGUE AFUA_2G02040)-RELATED"/>
    <property type="match status" value="1"/>
</dbReference>
<dbReference type="Pfam" id="PF07690">
    <property type="entry name" value="MFS_1"/>
    <property type="match status" value="1"/>
</dbReference>
<feature type="transmembrane region" description="Helical" evidence="6">
    <location>
        <begin position="109"/>
        <end position="126"/>
    </location>
</feature>
<feature type="transmembrane region" description="Helical" evidence="6">
    <location>
        <begin position="157"/>
        <end position="180"/>
    </location>
</feature>
<dbReference type="InterPro" id="IPR011701">
    <property type="entry name" value="MFS"/>
</dbReference>
<evidence type="ECO:0000313" key="8">
    <source>
        <dbReference type="Proteomes" id="UP001360953"/>
    </source>
</evidence>
<evidence type="ECO:0000313" key="7">
    <source>
        <dbReference type="EMBL" id="KAK7539934.1"/>
    </source>
</evidence>
<comment type="subcellular location">
    <subcellularLocation>
        <location evidence="1">Membrane</location>
        <topology evidence="1">Multi-pass membrane protein</topology>
    </subcellularLocation>
</comment>